<reference evidence="2 5" key="1">
    <citation type="submission" date="2015-11" db="EMBL/GenBank/DDBJ databases">
        <title>Expanding the genomic diversity of Burkholderia species for the development of highly accurate diagnostics.</title>
        <authorList>
            <person name="Sahl J."/>
            <person name="Keim P."/>
            <person name="Wagner D."/>
        </authorList>
    </citation>
    <scope>NUCLEOTIDE SEQUENCE [LARGE SCALE GENOMIC DNA]</scope>
    <source>
        <strain evidence="2 5">MSMB368WGS</strain>
    </source>
</reference>
<proteinExistence type="predicted"/>
<dbReference type="InterPro" id="IPR036567">
    <property type="entry name" value="RHF-like"/>
</dbReference>
<evidence type="ECO:0000313" key="7">
    <source>
        <dbReference type="Proteomes" id="UP001248067"/>
    </source>
</evidence>
<dbReference type="Proteomes" id="UP000062912">
    <property type="component" value="Unassembled WGS sequence"/>
</dbReference>
<accession>A0A132ENQ0</accession>
<evidence type="ECO:0000313" key="6">
    <source>
        <dbReference type="Proteomes" id="UP000494162"/>
    </source>
</evidence>
<evidence type="ECO:0000313" key="3">
    <source>
        <dbReference type="EMBL" id="MDR8757846.1"/>
    </source>
</evidence>
<name>A0A132ENQ0_9BURK</name>
<feature type="compositionally biased region" description="Low complexity" evidence="1">
    <location>
        <begin position="102"/>
        <end position="123"/>
    </location>
</feature>
<dbReference type="EMBL" id="VJSY01000072">
    <property type="protein sequence ID" value="MDR8757846.1"/>
    <property type="molecule type" value="Genomic_DNA"/>
</dbReference>
<evidence type="ECO:0000313" key="2">
    <source>
        <dbReference type="EMBL" id="KWF38041.1"/>
    </source>
</evidence>
<gene>
    <name evidence="4" type="ORF">BPS26883_05394</name>
    <name evidence="3" type="ORF">FEQ00_06306</name>
    <name evidence="2" type="ORF">WT56_05000</name>
</gene>
<dbReference type="OrthoDB" id="9132248at2"/>
<dbReference type="AlphaFoldDB" id="A0A132ENQ0"/>
<protein>
    <submittedName>
        <fullName evidence="2">Metal ABC transporter ATPase</fullName>
    </submittedName>
</protein>
<evidence type="ECO:0000313" key="4">
    <source>
        <dbReference type="EMBL" id="VWC11541.1"/>
    </source>
</evidence>
<dbReference type="Gene3D" id="3.30.160.100">
    <property type="entry name" value="Ribosome hibernation promotion factor-like"/>
    <property type="match status" value="1"/>
</dbReference>
<organism evidence="2 5">
    <name type="scientific">Burkholderia pseudomultivorans</name>
    <dbReference type="NCBI Taxonomy" id="1207504"/>
    <lineage>
        <taxon>Bacteria</taxon>
        <taxon>Pseudomonadati</taxon>
        <taxon>Pseudomonadota</taxon>
        <taxon>Betaproteobacteria</taxon>
        <taxon>Burkholderiales</taxon>
        <taxon>Burkholderiaceae</taxon>
        <taxon>Burkholderia</taxon>
        <taxon>Burkholderia cepacia complex</taxon>
    </lineage>
</organism>
<reference evidence="4 6" key="3">
    <citation type="submission" date="2019-09" db="EMBL/GenBank/DDBJ databases">
        <authorList>
            <person name="Depoorter E."/>
        </authorList>
    </citation>
    <scope>NUCLEOTIDE SEQUENCE [LARGE SCALE GENOMIC DNA]</scope>
    <source>
        <strain evidence="4">LMG 26883</strain>
    </source>
</reference>
<dbReference type="EMBL" id="LPJR01000001">
    <property type="protein sequence ID" value="KWF38041.1"/>
    <property type="molecule type" value="Genomic_DNA"/>
</dbReference>
<dbReference type="GeneID" id="93172439"/>
<sequence length="123" mass="12981">MGVGMQIVYLGFAGSAELEAEAATRLVGIERFRALISGCHLAIEARRMPGGTRAYDVRLDLITRSDELKPLPHCSGDDACETVRRAFAAAERELIEWQAHEGASAPTRAAPAGGAAGGVSAMR</sequence>
<evidence type="ECO:0000256" key="1">
    <source>
        <dbReference type="SAM" id="MobiDB-lite"/>
    </source>
</evidence>
<reference evidence="3 7" key="2">
    <citation type="submission" date="2019-06" db="EMBL/GenBank/DDBJ databases">
        <title>Evolution of Burkholderia multivorans in the lungs of Cystic Fibrosis patients.</title>
        <authorList>
            <person name="Moreira L.M."/>
        </authorList>
    </citation>
    <scope>NUCLEOTIDE SEQUENCE [LARGE SCALE GENOMIC DNA]</scope>
    <source>
        <strain evidence="3 7">VC13239</strain>
    </source>
</reference>
<keyword evidence="7" id="KW-1185">Reference proteome</keyword>
<dbReference type="Proteomes" id="UP000494162">
    <property type="component" value="Unassembled WGS sequence"/>
</dbReference>
<feature type="region of interest" description="Disordered" evidence="1">
    <location>
        <begin position="100"/>
        <end position="123"/>
    </location>
</feature>
<dbReference type="RefSeq" id="WP_060238073.1">
    <property type="nucleotide sequence ID" value="NZ_CABVPP010000055.1"/>
</dbReference>
<dbReference type="EMBL" id="CABVPP010000055">
    <property type="protein sequence ID" value="VWC11541.1"/>
    <property type="molecule type" value="Genomic_DNA"/>
</dbReference>
<evidence type="ECO:0000313" key="5">
    <source>
        <dbReference type="Proteomes" id="UP000062912"/>
    </source>
</evidence>
<dbReference type="Proteomes" id="UP001248067">
    <property type="component" value="Unassembled WGS sequence"/>
</dbReference>